<dbReference type="GO" id="GO:0016226">
    <property type="term" value="P:iron-sulfur cluster assembly"/>
    <property type="evidence" value="ECO:0007669"/>
    <property type="project" value="InterPro"/>
</dbReference>
<proteinExistence type="predicted"/>
<dbReference type="GO" id="GO:0005856">
    <property type="term" value="C:cytoskeleton"/>
    <property type="evidence" value="ECO:0007669"/>
    <property type="project" value="UniProtKB-SubCell"/>
</dbReference>
<dbReference type="InterPro" id="IPR008011">
    <property type="entry name" value="Complex1_LYR_dom"/>
</dbReference>
<dbReference type="InterPro" id="IPR026069">
    <property type="entry name" value="Fuzzy"/>
</dbReference>
<evidence type="ECO:0000313" key="5">
    <source>
        <dbReference type="Proteomes" id="UP001219518"/>
    </source>
</evidence>
<dbReference type="InterPro" id="IPR043971">
    <property type="entry name" value="FUZ/MON1/HPS1_longin_2"/>
</dbReference>
<dbReference type="GO" id="GO:1905515">
    <property type="term" value="P:non-motile cilium assembly"/>
    <property type="evidence" value="ECO:0007669"/>
    <property type="project" value="TreeGrafter"/>
</dbReference>
<dbReference type="EMBL" id="JAHWGI010000409">
    <property type="protein sequence ID" value="KAK3915164.1"/>
    <property type="molecule type" value="Genomic_DNA"/>
</dbReference>
<dbReference type="PANTHER" id="PTHR13559">
    <property type="entry name" value="INTRACELLULAR TRAFFIC PROTEIN-RELATED"/>
    <property type="match status" value="1"/>
</dbReference>
<reference evidence="4" key="1">
    <citation type="submission" date="2021-07" db="EMBL/GenBank/DDBJ databases">
        <authorList>
            <person name="Catto M.A."/>
            <person name="Jacobson A."/>
            <person name="Kennedy G."/>
            <person name="Labadie P."/>
            <person name="Hunt B.G."/>
            <person name="Srinivasan R."/>
        </authorList>
    </citation>
    <scope>NUCLEOTIDE SEQUENCE</scope>
    <source>
        <strain evidence="4">PL_HMW_Pooled</strain>
        <tissue evidence="4">Head</tissue>
    </source>
</reference>
<evidence type="ECO:0000259" key="1">
    <source>
        <dbReference type="Pfam" id="PF05347"/>
    </source>
</evidence>
<gene>
    <name evidence="4" type="ORF">KUF71_024463</name>
</gene>
<feature type="domain" description="FUZ/MON1/HPS1 second Longin" evidence="3">
    <location>
        <begin position="192"/>
        <end position="283"/>
    </location>
</feature>
<dbReference type="InterPro" id="IPR045297">
    <property type="entry name" value="Complex1_LYR_LYRM4"/>
</dbReference>
<feature type="domain" description="FUZ/MON1/HPS1 first Longin" evidence="2">
    <location>
        <begin position="4"/>
        <end position="125"/>
    </location>
</feature>
<dbReference type="CDD" id="cd20264">
    <property type="entry name" value="Complex1_LYR_LYRM4"/>
    <property type="match status" value="1"/>
</dbReference>
<dbReference type="Proteomes" id="UP001219518">
    <property type="component" value="Unassembled WGS sequence"/>
</dbReference>
<dbReference type="Pfam" id="PF19036">
    <property type="entry name" value="Fuz_longin_1"/>
    <property type="match status" value="1"/>
</dbReference>
<dbReference type="PANTHER" id="PTHR13559:SF1">
    <property type="entry name" value="PROTEIN FUZZY HOMOLOG"/>
    <property type="match status" value="1"/>
</dbReference>
<evidence type="ECO:0000259" key="3">
    <source>
        <dbReference type="Pfam" id="PF19037"/>
    </source>
</evidence>
<dbReference type="InterPro" id="IPR043972">
    <property type="entry name" value="FUZ/MON1/HPS1_longin_1"/>
</dbReference>
<dbReference type="Pfam" id="PF05347">
    <property type="entry name" value="Complex1_LYR"/>
    <property type="match status" value="1"/>
</dbReference>
<keyword evidence="5" id="KW-1185">Reference proteome</keyword>
<comment type="caution">
    <text evidence="4">The sequence shown here is derived from an EMBL/GenBank/DDBJ whole genome shotgun (WGS) entry which is preliminary data.</text>
</comment>
<evidence type="ECO:0000259" key="2">
    <source>
        <dbReference type="Pfam" id="PF19036"/>
    </source>
</evidence>
<dbReference type="AlphaFoldDB" id="A0AAE1H5I8"/>
<reference evidence="4" key="2">
    <citation type="journal article" date="2023" name="BMC Genomics">
        <title>Pest status, molecular evolution, and epigenetic factors derived from the genome assembly of Frankliniella fusca, a thysanopteran phytovirus vector.</title>
        <authorList>
            <person name="Catto M.A."/>
            <person name="Labadie P.E."/>
            <person name="Jacobson A.L."/>
            <person name="Kennedy G.G."/>
            <person name="Srinivasan R."/>
            <person name="Hunt B.G."/>
        </authorList>
    </citation>
    <scope>NUCLEOTIDE SEQUENCE</scope>
    <source>
        <strain evidence="4">PL_HMW_Pooled</strain>
    </source>
</reference>
<organism evidence="4 5">
    <name type="scientific">Frankliniella fusca</name>
    <dbReference type="NCBI Taxonomy" id="407009"/>
    <lineage>
        <taxon>Eukaryota</taxon>
        <taxon>Metazoa</taxon>
        <taxon>Ecdysozoa</taxon>
        <taxon>Arthropoda</taxon>
        <taxon>Hexapoda</taxon>
        <taxon>Insecta</taxon>
        <taxon>Pterygota</taxon>
        <taxon>Neoptera</taxon>
        <taxon>Paraneoptera</taxon>
        <taxon>Thysanoptera</taxon>
        <taxon>Terebrantia</taxon>
        <taxon>Thripoidea</taxon>
        <taxon>Thripidae</taxon>
        <taxon>Frankliniella</taxon>
    </lineage>
</organism>
<accession>A0AAE1H5I8</accession>
<feature type="domain" description="Complex 1 LYR protein" evidence="1">
    <location>
        <begin position="425"/>
        <end position="467"/>
    </location>
</feature>
<evidence type="ECO:0000313" key="4">
    <source>
        <dbReference type="EMBL" id="KAK3915164.1"/>
    </source>
</evidence>
<sequence>MTVHILCITSAGGLPLFTRKRGDGEVLPFSIVASLNGVHMFCKSQNVILKSTSTPDTTFVWEEFEGSIILVAAASCSNEATLRKLLNAVFNAMLLMVGVDDIRNIRNPDRLKRELRVCYPLIDKFMDGMDGSTVSNSSASALTTRGKKSNINSETAEYPCCGNLIGMSETILSYESNDLMACLDAYADCLNSQFACLLVYGRELVSTPAWTDLHPLERQLLTLLTVVSSPSTSSDTPIFLPFKSPSIPFRLIWVLLVPGVSILGLCGPTPSLSEAEHLALQCWGSSADHLRSITQLAPRNFPHSIQLDSNVLGFLLINTDVGKYVLSYAANDKPVWQGAERTDNNTELGNPVNAPSSRHRLQVLQTFYHQAVEPLLLAADTPNKKEKGDIAKESSPLESYWCSEYHKCHGIRRNANVLCVLYPSSVPTHTMRMYALRKVKDEFRVNKCETDPKKIEAFVSLGKENLNSIRRQVIVANLYRADNLVIEKKIG</sequence>
<dbReference type="GO" id="GO:0016192">
    <property type="term" value="P:vesicle-mediated transport"/>
    <property type="evidence" value="ECO:0007669"/>
    <property type="project" value="InterPro"/>
</dbReference>
<protein>
    <submittedName>
        <fullName evidence="4">Protein fuzzy-like protein</fullName>
    </submittedName>
</protein>
<name>A0AAE1H5I8_9NEOP</name>
<dbReference type="Pfam" id="PF19037">
    <property type="entry name" value="Fuz_longin_2"/>
    <property type="match status" value="1"/>
</dbReference>